<dbReference type="GO" id="GO:0005524">
    <property type="term" value="F:ATP binding"/>
    <property type="evidence" value="ECO:0007669"/>
    <property type="project" value="UniProtKB-KW"/>
</dbReference>
<dbReference type="PANTHER" id="PTHR18934">
    <property type="entry name" value="ATP-DEPENDENT RNA HELICASE"/>
    <property type="match status" value="1"/>
</dbReference>
<dbReference type="SUPFAM" id="SSF52540">
    <property type="entry name" value="P-loop containing nucleoside triphosphate hydrolases"/>
    <property type="match status" value="1"/>
</dbReference>
<evidence type="ECO:0008006" key="7">
    <source>
        <dbReference type="Google" id="ProtNLM"/>
    </source>
</evidence>
<organism evidence="5 6">
    <name type="scientific">Triparma laevis f. inornata</name>
    <dbReference type="NCBI Taxonomy" id="1714386"/>
    <lineage>
        <taxon>Eukaryota</taxon>
        <taxon>Sar</taxon>
        <taxon>Stramenopiles</taxon>
        <taxon>Ochrophyta</taxon>
        <taxon>Bolidophyceae</taxon>
        <taxon>Parmales</taxon>
        <taxon>Triparmaceae</taxon>
        <taxon>Triparma</taxon>
    </lineage>
</organism>
<dbReference type="GO" id="GO:0003723">
    <property type="term" value="F:RNA binding"/>
    <property type="evidence" value="ECO:0007669"/>
    <property type="project" value="TreeGrafter"/>
</dbReference>
<accession>A0A9W7AKF3</accession>
<keyword evidence="1" id="KW-0547">Nucleotide-binding</keyword>
<dbReference type="AlphaFoldDB" id="A0A9W7AKF3"/>
<evidence type="ECO:0000256" key="3">
    <source>
        <dbReference type="ARBA" id="ARBA00022806"/>
    </source>
</evidence>
<keyword evidence="2" id="KW-0378">Hydrolase</keyword>
<dbReference type="EMBL" id="BLQM01000184">
    <property type="protein sequence ID" value="GMH73364.1"/>
    <property type="molecule type" value="Genomic_DNA"/>
</dbReference>
<keyword evidence="3" id="KW-0347">Helicase</keyword>
<feature type="non-terminal residue" evidence="5">
    <location>
        <position position="1"/>
    </location>
</feature>
<dbReference type="InterPro" id="IPR027417">
    <property type="entry name" value="P-loop_NTPase"/>
</dbReference>
<dbReference type="GO" id="GO:0016787">
    <property type="term" value="F:hydrolase activity"/>
    <property type="evidence" value="ECO:0007669"/>
    <property type="project" value="UniProtKB-KW"/>
</dbReference>
<gene>
    <name evidence="5" type="ORF">TL16_g06171</name>
</gene>
<evidence type="ECO:0000313" key="6">
    <source>
        <dbReference type="Proteomes" id="UP001162640"/>
    </source>
</evidence>
<reference evidence="6" key="1">
    <citation type="journal article" date="2023" name="Commun. Biol.">
        <title>Genome analysis of Parmales, the sister group of diatoms, reveals the evolutionary specialization of diatoms from phago-mixotrophs to photoautotrophs.</title>
        <authorList>
            <person name="Ban H."/>
            <person name="Sato S."/>
            <person name="Yoshikawa S."/>
            <person name="Yamada K."/>
            <person name="Nakamura Y."/>
            <person name="Ichinomiya M."/>
            <person name="Sato N."/>
            <person name="Blanc-Mathieu R."/>
            <person name="Endo H."/>
            <person name="Kuwata A."/>
            <person name="Ogata H."/>
        </authorList>
    </citation>
    <scope>NUCLEOTIDE SEQUENCE [LARGE SCALE GENOMIC DNA]</scope>
</reference>
<feature type="non-terminal residue" evidence="5">
    <location>
        <position position="74"/>
    </location>
</feature>
<comment type="caution">
    <text evidence="5">The sequence shown here is derived from an EMBL/GenBank/DDBJ whole genome shotgun (WGS) entry which is preliminary data.</text>
</comment>
<protein>
    <recommendedName>
        <fullName evidence="7">Helicase ATP-binding domain-containing protein</fullName>
    </recommendedName>
</protein>
<keyword evidence="4" id="KW-0067">ATP-binding</keyword>
<evidence type="ECO:0000256" key="1">
    <source>
        <dbReference type="ARBA" id="ARBA00022741"/>
    </source>
</evidence>
<evidence type="ECO:0000256" key="2">
    <source>
        <dbReference type="ARBA" id="ARBA00022801"/>
    </source>
</evidence>
<dbReference type="Proteomes" id="UP001162640">
    <property type="component" value="Unassembled WGS sequence"/>
</dbReference>
<name>A0A9W7AKF3_9STRA</name>
<dbReference type="Gene3D" id="3.40.50.300">
    <property type="entry name" value="P-loop containing nucleotide triphosphate hydrolases"/>
    <property type="match status" value="1"/>
</dbReference>
<dbReference type="GO" id="GO:0004386">
    <property type="term" value="F:helicase activity"/>
    <property type="evidence" value="ECO:0007669"/>
    <property type="project" value="UniProtKB-KW"/>
</dbReference>
<evidence type="ECO:0000313" key="5">
    <source>
        <dbReference type="EMBL" id="GMH73364.1"/>
    </source>
</evidence>
<sequence length="74" mass="8420">IVDEVHERGVDCDLICTFLRRLLRTNLAIRVVLMSATMDATSYENYFTTSFSSAATIVVKGRQYSVELHYAEDL</sequence>
<dbReference type="PANTHER" id="PTHR18934:SF99">
    <property type="entry name" value="ATP-DEPENDENT RNA HELICASE DHX37-RELATED"/>
    <property type="match status" value="1"/>
</dbReference>
<proteinExistence type="predicted"/>
<evidence type="ECO:0000256" key="4">
    <source>
        <dbReference type="ARBA" id="ARBA00022840"/>
    </source>
</evidence>